<feature type="domain" description="LysM" evidence="1">
    <location>
        <begin position="176"/>
        <end position="225"/>
    </location>
</feature>
<accession>A0ABS4FW39</accession>
<dbReference type="InterPro" id="IPR052196">
    <property type="entry name" value="Bact_Kbp"/>
</dbReference>
<dbReference type="Proteomes" id="UP001519272">
    <property type="component" value="Unassembled WGS sequence"/>
</dbReference>
<dbReference type="EMBL" id="JAGGKG010000018">
    <property type="protein sequence ID" value="MBP1906801.1"/>
    <property type="molecule type" value="Genomic_DNA"/>
</dbReference>
<evidence type="ECO:0000313" key="2">
    <source>
        <dbReference type="EMBL" id="MBP1906801.1"/>
    </source>
</evidence>
<name>A0ABS4FW39_9BACL</name>
<dbReference type="SUPFAM" id="SSF54106">
    <property type="entry name" value="LysM domain"/>
    <property type="match status" value="1"/>
</dbReference>
<comment type="caution">
    <text evidence="2">The sequence shown here is derived from an EMBL/GenBank/DDBJ whole genome shotgun (WGS) entry which is preliminary data.</text>
</comment>
<dbReference type="PANTHER" id="PTHR34700">
    <property type="entry name" value="POTASSIUM BINDING PROTEIN KBP"/>
    <property type="match status" value="1"/>
</dbReference>
<dbReference type="SMART" id="SM00257">
    <property type="entry name" value="LysM"/>
    <property type="match status" value="1"/>
</dbReference>
<protein>
    <submittedName>
        <fullName evidence="2">LysM repeat protein</fullName>
    </submittedName>
</protein>
<reference evidence="2 3" key="1">
    <citation type="submission" date="2021-03" db="EMBL/GenBank/DDBJ databases">
        <title>Genomic Encyclopedia of Type Strains, Phase IV (KMG-IV): sequencing the most valuable type-strain genomes for metagenomic binning, comparative biology and taxonomic classification.</title>
        <authorList>
            <person name="Goeker M."/>
        </authorList>
    </citation>
    <scope>NUCLEOTIDE SEQUENCE [LARGE SCALE GENOMIC DNA]</scope>
    <source>
        <strain evidence="2 3">DSM 14349</strain>
    </source>
</reference>
<dbReference type="PANTHER" id="PTHR34700:SF4">
    <property type="entry name" value="PHAGE-LIKE ELEMENT PBSX PROTEIN XKDP"/>
    <property type="match status" value="1"/>
</dbReference>
<evidence type="ECO:0000259" key="1">
    <source>
        <dbReference type="PROSITE" id="PS51782"/>
    </source>
</evidence>
<dbReference type="Gene3D" id="3.10.350.10">
    <property type="entry name" value="LysM domain"/>
    <property type="match status" value="1"/>
</dbReference>
<organism evidence="2 3">
    <name type="scientific">Paenibacillus turicensis</name>
    <dbReference type="NCBI Taxonomy" id="160487"/>
    <lineage>
        <taxon>Bacteria</taxon>
        <taxon>Bacillati</taxon>
        <taxon>Bacillota</taxon>
        <taxon>Bacilli</taxon>
        <taxon>Bacillales</taxon>
        <taxon>Paenibacillaceae</taxon>
        <taxon>Paenibacillus</taxon>
    </lineage>
</organism>
<evidence type="ECO:0000313" key="3">
    <source>
        <dbReference type="Proteomes" id="UP001519272"/>
    </source>
</evidence>
<dbReference type="CDD" id="cd00118">
    <property type="entry name" value="LysM"/>
    <property type="match status" value="1"/>
</dbReference>
<sequence>MSYSLTLSFNNEAEAIEFPLLPEKIEVNESGNSKSYEISKLGEVNVIKTKKLAEISFNSMFPANWFPACNVDQGALFKPSHYIVDKITKWRESKQPMRLVFTGGPMNINLPVSIEKFTWAEEGGAVGDIKYSISFKEYKFYSAKKVEVVKPTATTATPTVKKKTAAKRPNTKVKPKTYTLVKGDNLWKVAKKFLGDGSKYKQIQKLNGIKDSELKRLQIGRVIKLP</sequence>
<gene>
    <name evidence="2" type="ORF">J2Z32_003465</name>
</gene>
<dbReference type="InterPro" id="IPR036779">
    <property type="entry name" value="LysM_dom_sf"/>
</dbReference>
<proteinExistence type="predicted"/>
<dbReference type="PROSITE" id="PS51782">
    <property type="entry name" value="LYSM"/>
    <property type="match status" value="1"/>
</dbReference>
<dbReference type="Pfam" id="PF01476">
    <property type="entry name" value="LysM"/>
    <property type="match status" value="1"/>
</dbReference>
<dbReference type="RefSeq" id="WP_210090393.1">
    <property type="nucleotide sequence ID" value="NZ_JAGGKG010000018.1"/>
</dbReference>
<keyword evidence="3" id="KW-1185">Reference proteome</keyword>
<dbReference type="InterPro" id="IPR018392">
    <property type="entry name" value="LysM"/>
</dbReference>